<evidence type="ECO:0000256" key="2">
    <source>
        <dbReference type="ARBA" id="ARBA00023054"/>
    </source>
</evidence>
<sequence>MAETVDSATQTYDVFEFGSEASVSNPRAEIDTSPPIASVEEAVIRFGGRGYWIPRPLVSVNADVSPSCDDLVAVCRCQFSALACRHDSEDVNIYKFVEKAEVMLKDLNLKEQETLDILKELESTKRLLEESKLKVQNEASECLAIPRMSTPSSIKFPNNDPGDPVPCDNYVKLLECSKYFPSSSSGLIIAELNQAKINLHHRTNELAAIRASIESLKRKMEREKNSLEKYRESQIFNTAKDTKISNQRLNEPRVKHQVTNDVSAISRELWELNYEAEQFTKTAEAARAEVLKAMSDIEQKKTSLKLIEMKWDAAKKLEEAARAAKAVALAEMGDLSSSESTSEVFQYKAGPISLSLEEYSSLPSKARKSSGLFRVKEFEKSEETTNKRISEMGLEDISGREEVMNRRKVVAEEALRRFGSKRGRKKESVHNHWDTSNENKPVLRPTTSVGDILSRNLAARGDFFDENEAEGQVVETQRVSLNQMLHKHRREALPLTKRNEINNGGSKQFFKRKTLGFVHISLPSLKQIAYAAFEAVSVVFAVKHSHVLFVCGTWNSLRPVYSVRPDPLRWNFGGTQYIFMKVSRDPGQTGSPKV</sequence>
<evidence type="ECO:0000313" key="6">
    <source>
        <dbReference type="Proteomes" id="UP001279734"/>
    </source>
</evidence>
<organism evidence="5 6">
    <name type="scientific">Nepenthes gracilis</name>
    <name type="common">Slender pitcher plant</name>
    <dbReference type="NCBI Taxonomy" id="150966"/>
    <lineage>
        <taxon>Eukaryota</taxon>
        <taxon>Viridiplantae</taxon>
        <taxon>Streptophyta</taxon>
        <taxon>Embryophyta</taxon>
        <taxon>Tracheophyta</taxon>
        <taxon>Spermatophyta</taxon>
        <taxon>Magnoliopsida</taxon>
        <taxon>eudicotyledons</taxon>
        <taxon>Gunneridae</taxon>
        <taxon>Pentapetalae</taxon>
        <taxon>Caryophyllales</taxon>
        <taxon>Nepenthaceae</taxon>
        <taxon>Nepenthes</taxon>
    </lineage>
</organism>
<accession>A0AAD3XX37</accession>
<dbReference type="Proteomes" id="UP001279734">
    <property type="component" value="Unassembled WGS sequence"/>
</dbReference>
<dbReference type="EMBL" id="BSYO01000020">
    <property type="protein sequence ID" value="GMH19336.1"/>
    <property type="molecule type" value="Genomic_DNA"/>
</dbReference>
<feature type="compositionally biased region" description="Basic and acidic residues" evidence="4">
    <location>
        <begin position="426"/>
        <end position="437"/>
    </location>
</feature>
<dbReference type="PANTHER" id="PTHR32054">
    <property type="entry name" value="HEAVY CHAIN, PUTATIVE, EXPRESSED-RELATED-RELATED"/>
    <property type="match status" value="1"/>
</dbReference>
<dbReference type="AlphaFoldDB" id="A0AAD3XX37"/>
<dbReference type="InterPro" id="IPR008545">
    <property type="entry name" value="Web"/>
</dbReference>
<dbReference type="GO" id="GO:0009903">
    <property type="term" value="P:chloroplast avoidance movement"/>
    <property type="evidence" value="ECO:0007669"/>
    <property type="project" value="TreeGrafter"/>
</dbReference>
<comment type="caution">
    <text evidence="5">The sequence shown here is derived from an EMBL/GenBank/DDBJ whole genome shotgun (WGS) entry which is preliminary data.</text>
</comment>
<evidence type="ECO:0000256" key="4">
    <source>
        <dbReference type="SAM" id="MobiDB-lite"/>
    </source>
</evidence>
<proteinExistence type="inferred from homology"/>
<evidence type="ECO:0000313" key="5">
    <source>
        <dbReference type="EMBL" id="GMH19336.1"/>
    </source>
</evidence>
<keyword evidence="6" id="KW-1185">Reference proteome</keyword>
<dbReference type="PANTHER" id="PTHR32054:SF4">
    <property type="entry name" value="OS07G0677900 PROTEIN"/>
    <property type="match status" value="1"/>
</dbReference>
<reference evidence="5" key="1">
    <citation type="submission" date="2023-05" db="EMBL/GenBank/DDBJ databases">
        <title>Nepenthes gracilis genome sequencing.</title>
        <authorList>
            <person name="Fukushima K."/>
        </authorList>
    </citation>
    <scope>NUCLEOTIDE SEQUENCE</scope>
    <source>
        <strain evidence="5">SING2019-196</strain>
    </source>
</reference>
<name>A0AAD3XX37_NEPGR</name>
<feature type="coiled-coil region" evidence="3">
    <location>
        <begin position="104"/>
        <end position="141"/>
    </location>
</feature>
<dbReference type="Pfam" id="PF05701">
    <property type="entry name" value="WEMBL"/>
    <property type="match status" value="1"/>
</dbReference>
<gene>
    <name evidence="5" type="ORF">Nepgr_021177</name>
</gene>
<protein>
    <recommendedName>
        <fullName evidence="7">WEB family protein</fullName>
    </recommendedName>
</protein>
<evidence type="ECO:0008006" key="7">
    <source>
        <dbReference type="Google" id="ProtNLM"/>
    </source>
</evidence>
<evidence type="ECO:0000256" key="1">
    <source>
        <dbReference type="ARBA" id="ARBA00005485"/>
    </source>
</evidence>
<feature type="region of interest" description="Disordered" evidence="4">
    <location>
        <begin position="421"/>
        <end position="446"/>
    </location>
</feature>
<comment type="similarity">
    <text evidence="1">Belongs to the WEB family.</text>
</comment>
<dbReference type="GO" id="GO:0005829">
    <property type="term" value="C:cytosol"/>
    <property type="evidence" value="ECO:0007669"/>
    <property type="project" value="TreeGrafter"/>
</dbReference>
<evidence type="ECO:0000256" key="3">
    <source>
        <dbReference type="SAM" id="Coils"/>
    </source>
</evidence>
<feature type="coiled-coil region" evidence="3">
    <location>
        <begin position="206"/>
        <end position="233"/>
    </location>
</feature>
<dbReference type="GO" id="GO:0009904">
    <property type="term" value="P:chloroplast accumulation movement"/>
    <property type="evidence" value="ECO:0007669"/>
    <property type="project" value="TreeGrafter"/>
</dbReference>
<keyword evidence="2 3" id="KW-0175">Coiled coil</keyword>